<accession>M2MSD2</accession>
<organism evidence="2 3">
    <name type="scientific">Baudoinia panamericana (strain UAMH 10762)</name>
    <name type="common">Angels' share fungus</name>
    <name type="synonym">Baudoinia compniacensis (strain UAMH 10762)</name>
    <dbReference type="NCBI Taxonomy" id="717646"/>
    <lineage>
        <taxon>Eukaryota</taxon>
        <taxon>Fungi</taxon>
        <taxon>Dikarya</taxon>
        <taxon>Ascomycota</taxon>
        <taxon>Pezizomycotina</taxon>
        <taxon>Dothideomycetes</taxon>
        <taxon>Dothideomycetidae</taxon>
        <taxon>Mycosphaerellales</taxon>
        <taxon>Teratosphaeriaceae</taxon>
        <taxon>Baudoinia</taxon>
    </lineage>
</organism>
<evidence type="ECO:0000256" key="1">
    <source>
        <dbReference type="SAM" id="MobiDB-lite"/>
    </source>
</evidence>
<sequence length="378" mass="42323">MSPLTPIKIRGKRGASEAEKWHSFKKRKVARNHDPECSTRDGTPASTVSTASCSKPSRERKAPPRELSKLEQLPTEILQDIFEYSGNLNLPFASLELKLQLCSKHMYLRLTTRTMRAVLGFARGTDRARAKDSDLAAASRLLNCRFMTFAFFRDWVEAEWCLTFTPTEDDRVRHDSRQCSTVPRLQAMLAQLRPSGALLPPKRAITGPWTSDNLGYLESIVTTCYIGKESPRYTEYGMTGLRRAVQDASPDALKGLFSMGLEPDPELIRFAVCSCACDLDVVRTILNENLLVVIRRPTDSPNAMEPVIDPLEPTLWAWAEHDRAAGGAKGKKLTGMLKAHVRELSQLQLDRSRGPIDPRVFATSRNRPRSPSQGTIII</sequence>
<reference evidence="2 3" key="1">
    <citation type="journal article" date="2012" name="PLoS Pathog.">
        <title>Diverse lifestyles and strategies of plant pathogenesis encoded in the genomes of eighteen Dothideomycetes fungi.</title>
        <authorList>
            <person name="Ohm R.A."/>
            <person name="Feau N."/>
            <person name="Henrissat B."/>
            <person name="Schoch C.L."/>
            <person name="Horwitz B.A."/>
            <person name="Barry K.W."/>
            <person name="Condon B.J."/>
            <person name="Copeland A.C."/>
            <person name="Dhillon B."/>
            <person name="Glaser F."/>
            <person name="Hesse C.N."/>
            <person name="Kosti I."/>
            <person name="LaButti K."/>
            <person name="Lindquist E.A."/>
            <person name="Lucas S."/>
            <person name="Salamov A.A."/>
            <person name="Bradshaw R.E."/>
            <person name="Ciuffetti L."/>
            <person name="Hamelin R.C."/>
            <person name="Kema G.H.J."/>
            <person name="Lawrence C."/>
            <person name="Scott J.A."/>
            <person name="Spatafora J.W."/>
            <person name="Turgeon B.G."/>
            <person name="de Wit P.J.G.M."/>
            <person name="Zhong S."/>
            <person name="Goodwin S.B."/>
            <person name="Grigoriev I.V."/>
        </authorList>
    </citation>
    <scope>NUCLEOTIDE SEQUENCE [LARGE SCALE GENOMIC DNA]</scope>
    <source>
        <strain evidence="2 3">UAMH 10762</strain>
    </source>
</reference>
<dbReference type="KEGG" id="bcom:BAUCODRAFT_547651"/>
<feature type="compositionally biased region" description="Polar residues" evidence="1">
    <location>
        <begin position="363"/>
        <end position="378"/>
    </location>
</feature>
<evidence type="ECO:0000313" key="2">
    <source>
        <dbReference type="EMBL" id="EMC94413.1"/>
    </source>
</evidence>
<dbReference type="RefSeq" id="XP_007678293.1">
    <property type="nucleotide sequence ID" value="XM_007680103.1"/>
</dbReference>
<protein>
    <recommendedName>
        <fullName evidence="4">F-box domain-containing protein</fullName>
    </recommendedName>
</protein>
<dbReference type="AlphaFoldDB" id="M2MSD2"/>
<keyword evidence="3" id="KW-1185">Reference proteome</keyword>
<dbReference type="Proteomes" id="UP000011761">
    <property type="component" value="Unassembled WGS sequence"/>
</dbReference>
<feature type="region of interest" description="Disordered" evidence="1">
    <location>
        <begin position="357"/>
        <end position="378"/>
    </location>
</feature>
<dbReference type="eggNOG" id="ENOG502T0X6">
    <property type="taxonomic scope" value="Eukaryota"/>
</dbReference>
<evidence type="ECO:0000313" key="3">
    <source>
        <dbReference type="Proteomes" id="UP000011761"/>
    </source>
</evidence>
<proteinExistence type="predicted"/>
<dbReference type="GeneID" id="19115373"/>
<feature type="compositionally biased region" description="Polar residues" evidence="1">
    <location>
        <begin position="40"/>
        <end position="55"/>
    </location>
</feature>
<evidence type="ECO:0008006" key="4">
    <source>
        <dbReference type="Google" id="ProtNLM"/>
    </source>
</evidence>
<dbReference type="OrthoDB" id="4167490at2759"/>
<feature type="compositionally biased region" description="Basic and acidic residues" evidence="1">
    <location>
        <begin position="56"/>
        <end position="68"/>
    </location>
</feature>
<dbReference type="OMA" id="WEGSMAG"/>
<gene>
    <name evidence="2" type="ORF">BAUCODRAFT_547651</name>
</gene>
<dbReference type="EMBL" id="KB445558">
    <property type="protein sequence ID" value="EMC94413.1"/>
    <property type="molecule type" value="Genomic_DNA"/>
</dbReference>
<dbReference type="HOGENOM" id="CLU_731560_0_0_1"/>
<feature type="region of interest" description="Disordered" evidence="1">
    <location>
        <begin position="1"/>
        <end position="68"/>
    </location>
</feature>
<name>M2MSD2_BAUPA</name>